<protein>
    <submittedName>
        <fullName evidence="2">Uncharacterized protein</fullName>
    </submittedName>
</protein>
<feature type="region of interest" description="Disordered" evidence="1">
    <location>
        <begin position="49"/>
        <end position="105"/>
    </location>
</feature>
<dbReference type="AlphaFoldDB" id="A0A1G1Z7G4"/>
<accession>A0A1G1Z7G4</accession>
<dbReference type="EMBL" id="MHIZ01000012">
    <property type="protein sequence ID" value="OGY60575.1"/>
    <property type="molecule type" value="Genomic_DNA"/>
</dbReference>
<evidence type="ECO:0000313" key="2">
    <source>
        <dbReference type="EMBL" id="OGY60575.1"/>
    </source>
</evidence>
<feature type="compositionally biased region" description="Basic and acidic residues" evidence="1">
    <location>
        <begin position="49"/>
        <end position="64"/>
    </location>
</feature>
<gene>
    <name evidence="2" type="ORF">A3I31_02535</name>
</gene>
<evidence type="ECO:0000313" key="3">
    <source>
        <dbReference type="Proteomes" id="UP000178808"/>
    </source>
</evidence>
<evidence type="ECO:0000256" key="1">
    <source>
        <dbReference type="SAM" id="MobiDB-lite"/>
    </source>
</evidence>
<proteinExistence type="predicted"/>
<organism evidence="2 3">
    <name type="scientific">Candidatus Colwellbacteria bacterium RIFCSPLOWO2_02_FULL_44_20b</name>
    <dbReference type="NCBI Taxonomy" id="1797691"/>
    <lineage>
        <taxon>Bacteria</taxon>
        <taxon>Candidatus Colwelliibacteriota</taxon>
    </lineage>
</organism>
<comment type="caution">
    <text evidence="2">The sequence shown here is derived from an EMBL/GenBank/DDBJ whole genome shotgun (WGS) entry which is preliminary data.</text>
</comment>
<sequence length="105" mass="12270">MDNHYPKPLTEVARLLGLFMKVGAPRGYLSRLSNSKSFEAWLRRDITRYRTERRRPLTPRDFRSQRRASVPDLRPAVTSSIQNRGEAMTSRDPRHDFVNPGPPRH</sequence>
<name>A0A1G1Z7G4_9BACT</name>
<reference evidence="2 3" key="1">
    <citation type="journal article" date="2016" name="Nat. Commun.">
        <title>Thousands of microbial genomes shed light on interconnected biogeochemical processes in an aquifer system.</title>
        <authorList>
            <person name="Anantharaman K."/>
            <person name="Brown C.T."/>
            <person name="Hug L.A."/>
            <person name="Sharon I."/>
            <person name="Castelle C.J."/>
            <person name="Probst A.J."/>
            <person name="Thomas B.C."/>
            <person name="Singh A."/>
            <person name="Wilkins M.J."/>
            <person name="Karaoz U."/>
            <person name="Brodie E.L."/>
            <person name="Williams K.H."/>
            <person name="Hubbard S.S."/>
            <person name="Banfield J.F."/>
        </authorList>
    </citation>
    <scope>NUCLEOTIDE SEQUENCE [LARGE SCALE GENOMIC DNA]</scope>
</reference>
<dbReference type="Proteomes" id="UP000178808">
    <property type="component" value="Unassembled WGS sequence"/>
</dbReference>